<proteinExistence type="predicted"/>
<accession>A0A6P1ST95</accession>
<evidence type="ECO:0000313" key="2">
    <source>
        <dbReference type="EMBL" id="QHQ33894.1"/>
    </source>
</evidence>
<name>A0A6P1ST95_9RHOB</name>
<reference evidence="2 3" key="1">
    <citation type="submission" date="2019-12" db="EMBL/GenBank/DDBJ databases">
        <title>Complete genome sequence of Algicella marina strain 9Alg 56(T) isolated from the red alga Tichocarpus crinitus.</title>
        <authorList>
            <person name="Kim S.-G."/>
            <person name="Nedashkovskaya O.I."/>
        </authorList>
    </citation>
    <scope>NUCLEOTIDE SEQUENCE [LARGE SCALE GENOMIC DNA]</scope>
    <source>
        <strain evidence="2 3">9Alg 56</strain>
    </source>
</reference>
<keyword evidence="3" id="KW-1185">Reference proteome</keyword>
<evidence type="ECO:0000256" key="1">
    <source>
        <dbReference type="SAM" id="MobiDB-lite"/>
    </source>
</evidence>
<organism evidence="2 3">
    <name type="scientific">Algicella marina</name>
    <dbReference type="NCBI Taxonomy" id="2683284"/>
    <lineage>
        <taxon>Bacteria</taxon>
        <taxon>Pseudomonadati</taxon>
        <taxon>Pseudomonadota</taxon>
        <taxon>Alphaproteobacteria</taxon>
        <taxon>Rhodobacterales</taxon>
        <taxon>Paracoccaceae</taxon>
        <taxon>Algicella</taxon>
    </lineage>
</organism>
<dbReference type="GO" id="GO:0000271">
    <property type="term" value="P:polysaccharide biosynthetic process"/>
    <property type="evidence" value="ECO:0007669"/>
    <property type="project" value="InterPro"/>
</dbReference>
<sequence>MDENPDGNLADTQLHGGRGAGGRSADGQLSRHRLGVYTLGFLNNRPLRRILSLAGWEVVPGWRPGTCDAIGVWGRRPVSSRGLAVARRTGVPVLNVEDAFLRSVRPGYAGEPPTGIILDDLGLYFDASQPSRLEEMLQSGDLSDPALMARAAAGIAFLRRHKLSKYNAWEPADLPEPGFVLVIDQTRGDASIRLGGAHEADFAAMLSEAKAAHPDRRIVVRTHPEVSAAKKRGHFGTEDCDARTELFTAPANPWDLLERAEAVYCVTSQMGFEALMAGHRPVVFGQPYYAGWGLTEDRKPLARRTARRSVEEVFAAAMLLYPTWVDPCRDRLCDFEEAALQLAEAARAWRENARGAVCVGMKPWKHAPMRAFLKGAKGVPRFEHDPEKAAALARAEGREVIVWAGKETPELRAACGDDVPLRRMEDGFLRSVGLGAQLLPAASLVLDDEGIYFDPTRPSRMERLIAEACVIGAGERARAEALLARVVAAKVTKYNVGAEVPELRVPAGKRVVLVPGQVEDDASIRLGTGEVSTNLALLRRARARFPDEYVIYKPHPDVEIGLRKGAIAETDLAGLADFVARDMSAADLMDRADVIVTMTSLMGFEGLMRGLEVHCLGMPFYAGWGLTEDHGQVCDRRVARPDLVALVHASLITYPRYFDPVSGRACSAEVILDRLAERVPQVSRNPLRRARWLAAVQYRLRGFAHLWR</sequence>
<feature type="region of interest" description="Disordered" evidence="1">
    <location>
        <begin position="1"/>
        <end position="27"/>
    </location>
</feature>
<dbReference type="Pfam" id="PF05159">
    <property type="entry name" value="Capsule_synth"/>
    <property type="match status" value="3"/>
</dbReference>
<dbReference type="RefSeq" id="WP_161860465.1">
    <property type="nucleotide sequence ID" value="NZ_CP046620.1"/>
</dbReference>
<dbReference type="InterPro" id="IPR007833">
    <property type="entry name" value="Capsule_polysaccharide_synth"/>
</dbReference>
<dbReference type="AlphaFoldDB" id="A0A6P1ST95"/>
<dbReference type="Proteomes" id="UP000464495">
    <property type="component" value="Chromosome"/>
</dbReference>
<gene>
    <name evidence="2" type="ORF">GO499_01205</name>
</gene>
<dbReference type="KEGG" id="amaq:GO499_01205"/>
<dbReference type="GO" id="GO:0015774">
    <property type="term" value="P:polysaccharide transport"/>
    <property type="evidence" value="ECO:0007669"/>
    <property type="project" value="InterPro"/>
</dbReference>
<evidence type="ECO:0000313" key="3">
    <source>
        <dbReference type="Proteomes" id="UP000464495"/>
    </source>
</evidence>
<dbReference type="EMBL" id="CP046620">
    <property type="protein sequence ID" value="QHQ33894.1"/>
    <property type="molecule type" value="Genomic_DNA"/>
</dbReference>
<dbReference type="CDD" id="cd16440">
    <property type="entry name" value="beta_Kdo_transferase_KpsC_1"/>
    <property type="match status" value="1"/>
</dbReference>
<protein>
    <submittedName>
        <fullName evidence="2">Capsular polysaccharide biosynthesis protein</fullName>
    </submittedName>
</protein>
<dbReference type="CDD" id="cd16439">
    <property type="entry name" value="beta_Kdo_transferase_KpsC_2"/>
    <property type="match status" value="1"/>
</dbReference>